<evidence type="ECO:0000256" key="1">
    <source>
        <dbReference type="SAM" id="MobiDB-lite"/>
    </source>
</evidence>
<reference evidence="2 3" key="1">
    <citation type="submission" date="2024-02" db="EMBL/GenBank/DDBJ databases">
        <title>Roseibium algae sp. nov., isolated from marine alga (Grateloupia sp.), showing potential in myo-inositol conversion.</title>
        <authorList>
            <person name="Wang Y."/>
        </authorList>
    </citation>
    <scope>NUCLEOTIDE SEQUENCE [LARGE SCALE GENOMIC DNA]</scope>
    <source>
        <strain evidence="2 3">H3510</strain>
    </source>
</reference>
<dbReference type="InterPro" id="IPR006944">
    <property type="entry name" value="Phage/GTA_portal"/>
</dbReference>
<dbReference type="InterPro" id="IPR006427">
    <property type="entry name" value="Portal_HK97"/>
</dbReference>
<dbReference type="Pfam" id="PF04860">
    <property type="entry name" value="Phage_portal"/>
    <property type="match status" value="1"/>
</dbReference>
<dbReference type="Proteomes" id="UP001385499">
    <property type="component" value="Unassembled WGS sequence"/>
</dbReference>
<accession>A0ABU8TIG2</accession>
<comment type="caution">
    <text evidence="2">The sequence shown here is derived from an EMBL/GenBank/DDBJ whole genome shotgun (WGS) entry which is preliminary data.</text>
</comment>
<dbReference type="EMBL" id="JBAKIA010000004">
    <property type="protein sequence ID" value="MEJ8473947.1"/>
    <property type="molecule type" value="Genomic_DNA"/>
</dbReference>
<protein>
    <submittedName>
        <fullName evidence="2">Phage portal protein</fullName>
    </submittedName>
</protein>
<organism evidence="2 3">
    <name type="scientific">Roseibium algae</name>
    <dbReference type="NCBI Taxonomy" id="3123038"/>
    <lineage>
        <taxon>Bacteria</taxon>
        <taxon>Pseudomonadati</taxon>
        <taxon>Pseudomonadota</taxon>
        <taxon>Alphaproteobacteria</taxon>
        <taxon>Hyphomicrobiales</taxon>
        <taxon>Stappiaceae</taxon>
        <taxon>Roseibium</taxon>
    </lineage>
</organism>
<gene>
    <name evidence="2" type="ORF">V6575_07595</name>
</gene>
<dbReference type="NCBIfam" id="TIGR01537">
    <property type="entry name" value="portal_HK97"/>
    <property type="match status" value="1"/>
</dbReference>
<dbReference type="RefSeq" id="WP_340273643.1">
    <property type="nucleotide sequence ID" value="NZ_JBAKIA010000004.1"/>
</dbReference>
<evidence type="ECO:0000313" key="3">
    <source>
        <dbReference type="Proteomes" id="UP001385499"/>
    </source>
</evidence>
<keyword evidence="3" id="KW-1185">Reference proteome</keyword>
<evidence type="ECO:0000313" key="2">
    <source>
        <dbReference type="EMBL" id="MEJ8473947.1"/>
    </source>
</evidence>
<feature type="region of interest" description="Disordered" evidence="1">
    <location>
        <begin position="1"/>
        <end position="28"/>
    </location>
</feature>
<sequence>MGLKAAFESFWPRPQTPGQPSLSDLKPEQKASRTGPLLAIQGNSQPVWSPRDYAALAREGYAKNPVVYRAVRMIAEAAASVPLTLFEGEVELDTHPMLDLIARPNRLETGAEFLESLYGYLLVAGNAYLEQVPVDGVPRELHALRPDRVKVVPGPNGWPEAFDYTVAGRTIRLGAEADPGSGEEAGQARSIAPIRHLKLFHPLNDHYGFAPVEAAQMSLDIHNAAASWNKALLDNAARPSGALVYGSGEAVNLSSDQFDRLKAELESGYQGARNAGRPLLLEGGLDWKPMGLTPKDMDFIEAKNQAAREIALAFGVPPMLLGIPGDNTYANYQEANRAFWRSAVLPLVARTASALAAWLGPAYAAKLALKPDADAIEALSPEREALWRRVGSATFLSEDEKRMAVGYGRKELHVEETGQ</sequence>
<name>A0ABU8TIG2_9HYPH</name>
<proteinExistence type="predicted"/>